<evidence type="ECO:0000259" key="3">
    <source>
        <dbReference type="PROSITE" id="PS50105"/>
    </source>
</evidence>
<sequence>MAETSRDRVTITLGRSGQVIKRAGQVSNSYADSLPAAGAKRSVRDRLGSNVDGSFLNGSVLSNKRRRGDISMPSLSANGLNGNVRIGRDDLRFKLMQKNASRRAQGDNDQKGADLREKLSKTSRRSVTTLDSRQCLAEPKDTGFLGRIPSTRRADDLPRMDSARTSYSTWTLDHLRKRSPDRALGIGSSRGLSPPRNMEEQHRRPLNRTADDVRSVPFVRKDVFDTSRPIGTANLMAKPAIPPVLSKPVPPPLGQLPPPTGIGQKVSYMGDEQKTVDGLLHSLGLGKYVIIFKAEEVDMAALKQMRENDLKELGIPMGPRKKILLALLPPSKRQP</sequence>
<feature type="region of interest" description="Disordered" evidence="2">
    <location>
        <begin position="181"/>
        <end position="206"/>
    </location>
</feature>
<reference evidence="4" key="1">
    <citation type="submission" date="2021-01" db="EMBL/GenBank/DDBJ databases">
        <authorList>
            <person name="Lovell J.T."/>
            <person name="Bentley N."/>
            <person name="Bhattarai G."/>
            <person name="Jenkins J.W."/>
            <person name="Sreedasyam A."/>
            <person name="Alarcon Y."/>
            <person name="Bock C."/>
            <person name="Boston L."/>
            <person name="Carlson J."/>
            <person name="Cervantes K."/>
            <person name="Clermont K."/>
            <person name="Krom N."/>
            <person name="Kubenka K."/>
            <person name="Mamidi S."/>
            <person name="Mattison C."/>
            <person name="Monteros M."/>
            <person name="Pisani C."/>
            <person name="Plott C."/>
            <person name="Rajasekar S."/>
            <person name="Rhein H.S."/>
            <person name="Rohla C."/>
            <person name="Song M."/>
            <person name="Hilaire R.S."/>
            <person name="Shu S."/>
            <person name="Wells L."/>
            <person name="Wang X."/>
            <person name="Webber J."/>
            <person name="Heerema R.J."/>
            <person name="Klein P."/>
            <person name="Conner P."/>
            <person name="Grauke L."/>
            <person name="Grimwood J."/>
            <person name="Schmutz J."/>
            <person name="Randall J.J."/>
        </authorList>
    </citation>
    <scope>NUCLEOTIDE SEQUENCE</scope>
    <source>
        <tissue evidence="4">Leaf</tissue>
    </source>
</reference>
<name>A0A922A0U8_CARIL</name>
<dbReference type="PANTHER" id="PTHR10627">
    <property type="entry name" value="SCP160"/>
    <property type="match status" value="1"/>
</dbReference>
<feature type="domain" description="SAM" evidence="3">
    <location>
        <begin position="271"/>
        <end position="334"/>
    </location>
</feature>
<evidence type="ECO:0000256" key="1">
    <source>
        <dbReference type="ARBA" id="ARBA00022737"/>
    </source>
</evidence>
<organism evidence="4 5">
    <name type="scientific">Carya illinoinensis</name>
    <name type="common">Pecan</name>
    <dbReference type="NCBI Taxonomy" id="32201"/>
    <lineage>
        <taxon>Eukaryota</taxon>
        <taxon>Viridiplantae</taxon>
        <taxon>Streptophyta</taxon>
        <taxon>Embryophyta</taxon>
        <taxon>Tracheophyta</taxon>
        <taxon>Spermatophyta</taxon>
        <taxon>Magnoliopsida</taxon>
        <taxon>eudicotyledons</taxon>
        <taxon>Gunneridae</taxon>
        <taxon>Pentapetalae</taxon>
        <taxon>rosids</taxon>
        <taxon>fabids</taxon>
        <taxon>Fagales</taxon>
        <taxon>Juglandaceae</taxon>
        <taxon>Carya</taxon>
    </lineage>
</organism>
<dbReference type="AlphaFoldDB" id="A0A922A0U8"/>
<feature type="region of interest" description="Disordered" evidence="2">
    <location>
        <begin position="99"/>
        <end position="127"/>
    </location>
</feature>
<protein>
    <recommendedName>
        <fullName evidence="3">SAM domain-containing protein</fullName>
    </recommendedName>
</protein>
<dbReference type="PROSITE" id="PS50105">
    <property type="entry name" value="SAM_DOMAIN"/>
    <property type="match status" value="1"/>
</dbReference>
<dbReference type="FunFam" id="1.10.150.50:FF:000077">
    <property type="entry name" value="DDHD domain-containing 2"/>
    <property type="match status" value="1"/>
</dbReference>
<feature type="compositionally biased region" description="Basic and acidic residues" evidence="2">
    <location>
        <begin position="104"/>
        <end position="120"/>
    </location>
</feature>
<dbReference type="PANTHER" id="PTHR10627:SF74">
    <property type="entry name" value="OS08G0526500 PROTEIN"/>
    <property type="match status" value="1"/>
</dbReference>
<dbReference type="SMART" id="SM00454">
    <property type="entry name" value="SAM"/>
    <property type="match status" value="1"/>
</dbReference>
<gene>
    <name evidence="4" type="ORF">I3842_Q116200</name>
</gene>
<proteinExistence type="predicted"/>
<feature type="compositionally biased region" description="Basic and acidic residues" evidence="2">
    <location>
        <begin position="197"/>
        <end position="206"/>
    </location>
</feature>
<dbReference type="InterPro" id="IPR001660">
    <property type="entry name" value="SAM"/>
</dbReference>
<evidence type="ECO:0000256" key="2">
    <source>
        <dbReference type="SAM" id="MobiDB-lite"/>
    </source>
</evidence>
<dbReference type="Pfam" id="PF00536">
    <property type="entry name" value="SAM_1"/>
    <property type="match status" value="1"/>
</dbReference>
<accession>A0A922A0U8</accession>
<evidence type="ECO:0000313" key="5">
    <source>
        <dbReference type="Proteomes" id="UP000811246"/>
    </source>
</evidence>
<comment type="caution">
    <text evidence="4">The sequence shown here is derived from an EMBL/GenBank/DDBJ whole genome shotgun (WGS) entry which is preliminary data.</text>
</comment>
<dbReference type="EMBL" id="MU228996">
    <property type="protein sequence ID" value="KAG6618261.1"/>
    <property type="molecule type" value="Genomic_DNA"/>
</dbReference>
<keyword evidence="1" id="KW-0677">Repeat</keyword>
<dbReference type="Proteomes" id="UP000811246">
    <property type="component" value="Unassembled WGS sequence"/>
</dbReference>
<evidence type="ECO:0000313" key="4">
    <source>
        <dbReference type="EMBL" id="KAG6618261.1"/>
    </source>
</evidence>